<proteinExistence type="predicted"/>
<dbReference type="Gene3D" id="1.20.1600.10">
    <property type="entry name" value="Outer membrane efflux proteins (OEP)"/>
    <property type="match status" value="1"/>
</dbReference>
<dbReference type="EMBL" id="UGNW01000001">
    <property type="protein sequence ID" value="STX32791.1"/>
    <property type="molecule type" value="Genomic_DNA"/>
</dbReference>
<dbReference type="GO" id="GO:0015562">
    <property type="term" value="F:efflux transmembrane transporter activity"/>
    <property type="evidence" value="ECO:0007669"/>
    <property type="project" value="InterPro"/>
</dbReference>
<dbReference type="Proteomes" id="UP000054735">
    <property type="component" value="Unassembled WGS sequence"/>
</dbReference>
<evidence type="ECO:0000313" key="4">
    <source>
        <dbReference type="EMBL" id="STX32791.1"/>
    </source>
</evidence>
<reference evidence="3 5" key="1">
    <citation type="submission" date="2015-11" db="EMBL/GenBank/DDBJ databases">
        <title>Genomic analysis of 38 Legionella species identifies large and diverse effector repertoires.</title>
        <authorList>
            <person name="Burstein D."/>
            <person name="Amaro F."/>
            <person name="Zusman T."/>
            <person name="Lifshitz Z."/>
            <person name="Cohen O."/>
            <person name="Gilbert J.A."/>
            <person name="Pupko T."/>
            <person name="Shuman H.A."/>
            <person name="Segal G."/>
        </authorList>
    </citation>
    <scope>NUCLEOTIDE SEQUENCE [LARGE SCALE GENOMIC DNA]</scope>
    <source>
        <strain evidence="3 5">CDC#1407-AL-14</strain>
    </source>
</reference>
<protein>
    <submittedName>
        <fullName evidence="4">Outer membrane efflux protein</fullName>
    </submittedName>
</protein>
<accession>A0A378IE44</accession>
<dbReference type="PANTHER" id="PTHR30203">
    <property type="entry name" value="OUTER MEMBRANE CATION EFFLUX PROTEIN"/>
    <property type="match status" value="1"/>
</dbReference>
<keyword evidence="1" id="KW-0175">Coiled coil</keyword>
<dbReference type="InterPro" id="IPR010131">
    <property type="entry name" value="MdtP/NodT-like"/>
</dbReference>
<organism evidence="4 6">
    <name type="scientific">Legionella birminghamensis</name>
    <dbReference type="NCBI Taxonomy" id="28083"/>
    <lineage>
        <taxon>Bacteria</taxon>
        <taxon>Pseudomonadati</taxon>
        <taxon>Pseudomonadota</taxon>
        <taxon>Gammaproteobacteria</taxon>
        <taxon>Legionellales</taxon>
        <taxon>Legionellaceae</taxon>
        <taxon>Legionella</taxon>
    </lineage>
</organism>
<dbReference type="Proteomes" id="UP000255066">
    <property type="component" value="Unassembled WGS sequence"/>
</dbReference>
<feature type="chain" id="PRO_5017037261" evidence="2">
    <location>
        <begin position="36"/>
        <end position="431"/>
    </location>
</feature>
<keyword evidence="5" id="KW-1185">Reference proteome</keyword>
<gene>
    <name evidence="3" type="ORF">Lbir_1414</name>
    <name evidence="4" type="ORF">NCTC12437_02588</name>
</gene>
<dbReference type="STRING" id="28083.Lbir_1414"/>
<dbReference type="EMBL" id="LNXT01000017">
    <property type="protein sequence ID" value="KTC72154.1"/>
    <property type="molecule type" value="Genomic_DNA"/>
</dbReference>
<dbReference type="SUPFAM" id="SSF56954">
    <property type="entry name" value="Outer membrane efflux proteins (OEP)"/>
    <property type="match status" value="1"/>
</dbReference>
<evidence type="ECO:0000256" key="2">
    <source>
        <dbReference type="SAM" id="SignalP"/>
    </source>
</evidence>
<reference evidence="4 6" key="2">
    <citation type="submission" date="2018-06" db="EMBL/GenBank/DDBJ databases">
        <authorList>
            <consortium name="Pathogen Informatics"/>
            <person name="Doyle S."/>
        </authorList>
    </citation>
    <scope>NUCLEOTIDE SEQUENCE [LARGE SCALE GENOMIC DNA]</scope>
    <source>
        <strain evidence="4 6">NCTC12437</strain>
    </source>
</reference>
<evidence type="ECO:0000313" key="3">
    <source>
        <dbReference type="EMBL" id="KTC72154.1"/>
    </source>
</evidence>
<keyword evidence="2" id="KW-0732">Signal</keyword>
<feature type="signal peptide" evidence="2">
    <location>
        <begin position="1"/>
        <end position="35"/>
    </location>
</feature>
<sequence>MHYDCAGLNSTLQVKKMIKKHIVLCLLCFYSFAQAKTLSIGEAEHLALNLSPEIKQFRAKAHGLMEQSIADGQLSDPQLMAGVINVPTNTFSFTQDEMTMLAVGVQQQLPRGRSLTFKSRQTQALATAEKRKAKEQIALLLRSLRETWLDLYYWNQVLHIIHDNQKIYRNLLKVSESQYSAGKGNQSDVLQVQVELSRLANQALQIEQQIDLLRAQLGRFIGQEQAQRNLSESLPSWLKPPSRFVLQQRLKKHPLILIDGATIDAARQEVALAKEQYKPSWLLGASYGYRQGQMSDGMPRSDMLTAQVTVDLPLFPGKRQDRQYQASVYKLHASHMDRVIHYRDLLKELQAQYAIWEKLSQRERIYQRQLIPEAKQNAKASLLAYQNASVEMNTVLRAYSNELDIRQEQLQVMIEKMKARVILLYLEGLTS</sequence>
<dbReference type="AlphaFoldDB" id="A0A378IE44"/>
<name>A0A378IE44_9GAMM</name>
<evidence type="ECO:0000256" key="1">
    <source>
        <dbReference type="SAM" id="Coils"/>
    </source>
</evidence>
<feature type="coiled-coil region" evidence="1">
    <location>
        <begin position="189"/>
        <end position="216"/>
    </location>
</feature>
<evidence type="ECO:0000313" key="6">
    <source>
        <dbReference type="Proteomes" id="UP000255066"/>
    </source>
</evidence>
<evidence type="ECO:0000313" key="5">
    <source>
        <dbReference type="Proteomes" id="UP000054735"/>
    </source>
</evidence>